<accession>A0ABW1G379</accession>
<keyword evidence="1" id="KW-0812">Transmembrane</keyword>
<sequence length="239" mass="25203">MVRRPGRPPRIGAATATVLTVAVLVLTNLLNNRWLHGWGLVVSPVVTLLLLGLWRWSGGSWAGVGLGPGTWARGLRWAGALIGLVALVYLVGALVPVTRDLFADQRTSVLSGGQIAYRVLVEVPFGTVLLEETAFRGVLYGLIRRLRGTVAATVGSSLLFGLWHILPSLHLASDKPALTSLLGNSVAAAAVADAGAVLFTAASGVLFCELRRRSGSLLAPMGLHWATNALGYLAAFLLR</sequence>
<feature type="transmembrane region" description="Helical" evidence="1">
    <location>
        <begin position="75"/>
        <end position="95"/>
    </location>
</feature>
<reference evidence="4" key="1">
    <citation type="journal article" date="2019" name="Int. J. Syst. Evol. Microbiol.">
        <title>The Global Catalogue of Microorganisms (GCM) 10K type strain sequencing project: providing services to taxonomists for standard genome sequencing and annotation.</title>
        <authorList>
            <consortium name="The Broad Institute Genomics Platform"/>
            <consortium name="The Broad Institute Genome Sequencing Center for Infectious Disease"/>
            <person name="Wu L."/>
            <person name="Ma J."/>
        </authorList>
    </citation>
    <scope>NUCLEOTIDE SEQUENCE [LARGE SCALE GENOMIC DNA]</scope>
    <source>
        <strain evidence="4">JCM 4816</strain>
    </source>
</reference>
<dbReference type="Proteomes" id="UP001596174">
    <property type="component" value="Unassembled WGS sequence"/>
</dbReference>
<dbReference type="EC" id="3.4.-.-" evidence="3"/>
<evidence type="ECO:0000313" key="4">
    <source>
        <dbReference type="Proteomes" id="UP001596174"/>
    </source>
</evidence>
<feature type="domain" description="CAAX prenyl protease 2/Lysostaphin resistance protein A-like" evidence="2">
    <location>
        <begin position="124"/>
        <end position="230"/>
    </location>
</feature>
<organism evidence="3 4">
    <name type="scientific">Streptacidiphilus monticola</name>
    <dbReference type="NCBI Taxonomy" id="2161674"/>
    <lineage>
        <taxon>Bacteria</taxon>
        <taxon>Bacillati</taxon>
        <taxon>Actinomycetota</taxon>
        <taxon>Actinomycetes</taxon>
        <taxon>Kitasatosporales</taxon>
        <taxon>Streptomycetaceae</taxon>
        <taxon>Streptacidiphilus</taxon>
    </lineage>
</organism>
<proteinExistence type="predicted"/>
<protein>
    <submittedName>
        <fullName evidence="3">CPBP family intramembrane glutamic endopeptidase</fullName>
        <ecNumber evidence="3">3.4.-.-</ecNumber>
    </submittedName>
</protein>
<dbReference type="InterPro" id="IPR003675">
    <property type="entry name" value="Rce1/LyrA-like_dom"/>
</dbReference>
<dbReference type="GO" id="GO:0016787">
    <property type="term" value="F:hydrolase activity"/>
    <property type="evidence" value="ECO:0007669"/>
    <property type="project" value="UniProtKB-KW"/>
</dbReference>
<name>A0ABW1G379_9ACTN</name>
<dbReference type="EMBL" id="JBHSQJ010000074">
    <property type="protein sequence ID" value="MFC5909136.1"/>
    <property type="molecule type" value="Genomic_DNA"/>
</dbReference>
<keyword evidence="1" id="KW-0472">Membrane</keyword>
<keyword evidence="3" id="KW-0378">Hydrolase</keyword>
<evidence type="ECO:0000313" key="3">
    <source>
        <dbReference type="EMBL" id="MFC5909136.1"/>
    </source>
</evidence>
<feature type="transmembrane region" description="Helical" evidence="1">
    <location>
        <begin position="186"/>
        <end position="210"/>
    </location>
</feature>
<evidence type="ECO:0000256" key="1">
    <source>
        <dbReference type="SAM" id="Phobius"/>
    </source>
</evidence>
<dbReference type="InterPro" id="IPR015837">
    <property type="entry name" value="UCP026622_CAAX_protease"/>
</dbReference>
<feature type="transmembrane region" description="Helical" evidence="1">
    <location>
        <begin position="12"/>
        <end position="30"/>
    </location>
</feature>
<gene>
    <name evidence="3" type="ORF">ACFP3V_18175</name>
</gene>
<dbReference type="RefSeq" id="WP_380584669.1">
    <property type="nucleotide sequence ID" value="NZ_JBHSQJ010000074.1"/>
</dbReference>
<feature type="transmembrane region" description="Helical" evidence="1">
    <location>
        <begin position="146"/>
        <end position="166"/>
    </location>
</feature>
<feature type="transmembrane region" description="Helical" evidence="1">
    <location>
        <begin position="217"/>
        <end position="238"/>
    </location>
</feature>
<keyword evidence="4" id="KW-1185">Reference proteome</keyword>
<dbReference type="PIRSF" id="PIRSF026622">
    <property type="entry name" value="Proteas_026622"/>
    <property type="match status" value="1"/>
</dbReference>
<evidence type="ECO:0000259" key="2">
    <source>
        <dbReference type="Pfam" id="PF02517"/>
    </source>
</evidence>
<feature type="transmembrane region" description="Helical" evidence="1">
    <location>
        <begin position="36"/>
        <end position="54"/>
    </location>
</feature>
<dbReference type="Pfam" id="PF02517">
    <property type="entry name" value="Rce1-like"/>
    <property type="match status" value="1"/>
</dbReference>
<keyword evidence="1" id="KW-1133">Transmembrane helix</keyword>
<comment type="caution">
    <text evidence="3">The sequence shown here is derived from an EMBL/GenBank/DDBJ whole genome shotgun (WGS) entry which is preliminary data.</text>
</comment>